<evidence type="ECO:0000256" key="7">
    <source>
        <dbReference type="ARBA" id="ARBA00048478"/>
    </source>
</evidence>
<dbReference type="HAMAP" id="MF_00238">
    <property type="entry name" value="Cytidyl_kinase_type1"/>
    <property type="match status" value="1"/>
</dbReference>
<gene>
    <name evidence="8" type="primary">cmk</name>
    <name evidence="10" type="ORF">GCM10025780_34430</name>
</gene>
<reference evidence="11" key="1">
    <citation type="journal article" date="2019" name="Int. J. Syst. Evol. Microbiol.">
        <title>The Global Catalogue of Microorganisms (GCM) 10K type strain sequencing project: providing services to taxonomists for standard genome sequencing and annotation.</title>
        <authorList>
            <consortium name="The Broad Institute Genomics Platform"/>
            <consortium name="The Broad Institute Genome Sequencing Center for Infectious Disease"/>
            <person name="Wu L."/>
            <person name="Ma J."/>
        </authorList>
    </citation>
    <scope>NUCLEOTIDE SEQUENCE [LARGE SCALE GENOMIC DNA]</scope>
    <source>
        <strain evidence="11">JCM 18956</strain>
    </source>
</reference>
<comment type="catalytic activity">
    <reaction evidence="6 8">
        <text>dCMP + ATP = dCDP + ADP</text>
        <dbReference type="Rhea" id="RHEA:25094"/>
        <dbReference type="ChEBI" id="CHEBI:30616"/>
        <dbReference type="ChEBI" id="CHEBI:57566"/>
        <dbReference type="ChEBI" id="CHEBI:58593"/>
        <dbReference type="ChEBI" id="CHEBI:456216"/>
        <dbReference type="EC" id="2.7.4.25"/>
    </reaction>
</comment>
<dbReference type="InterPro" id="IPR027417">
    <property type="entry name" value="P-loop_NTPase"/>
</dbReference>
<evidence type="ECO:0000256" key="4">
    <source>
        <dbReference type="ARBA" id="ARBA00022777"/>
    </source>
</evidence>
<evidence type="ECO:0000313" key="11">
    <source>
        <dbReference type="Proteomes" id="UP001501295"/>
    </source>
</evidence>
<evidence type="ECO:0000313" key="10">
    <source>
        <dbReference type="EMBL" id="GAA4685187.1"/>
    </source>
</evidence>
<proteinExistence type="inferred from homology"/>
<comment type="caution">
    <text evidence="10">The sequence shown here is derived from an EMBL/GenBank/DDBJ whole genome shotgun (WGS) entry which is preliminary data.</text>
</comment>
<evidence type="ECO:0000256" key="2">
    <source>
        <dbReference type="ARBA" id="ARBA00022679"/>
    </source>
</evidence>
<dbReference type="Gene3D" id="3.40.50.300">
    <property type="entry name" value="P-loop containing nucleotide triphosphate hydrolases"/>
    <property type="match status" value="1"/>
</dbReference>
<evidence type="ECO:0000256" key="6">
    <source>
        <dbReference type="ARBA" id="ARBA00047615"/>
    </source>
</evidence>
<sequence>MTTTPADSSPFSDDPGATSDELAAWKDDLFARYQASDLFRPVVVAVDGPAGSGKSSVSRAAARALGFDYQDTGAAYRAFALHAVQEGVDLTSSAAVVATLPTFDYEIGIDPGDHFVKVGGVDVSEEIRTPRVTASVAHVAKIPEVRAFLVELFRSVIAGSSKPGIVTEGRDITTVVAPDAQVRILLTATEEARMARRSAEITGQSAEETARQLSKRDQQDSKVVDFMTAAEGVTTLDSTHLDFDQTVQAVVELVRASAAAATAAGTNTP</sequence>
<keyword evidence="4 8" id="KW-0418">Kinase</keyword>
<dbReference type="RefSeq" id="WP_345377164.1">
    <property type="nucleotide sequence ID" value="NZ_BAABLM010000010.1"/>
</dbReference>
<accession>A0ABP8WA53</accession>
<dbReference type="Pfam" id="PF02224">
    <property type="entry name" value="Cytidylate_kin"/>
    <property type="match status" value="1"/>
</dbReference>
<keyword evidence="11" id="KW-1185">Reference proteome</keyword>
<keyword evidence="2 8" id="KW-0808">Transferase</keyword>
<keyword evidence="5 8" id="KW-0067">ATP-binding</keyword>
<dbReference type="NCBIfam" id="TIGR00017">
    <property type="entry name" value="cmk"/>
    <property type="match status" value="1"/>
</dbReference>
<evidence type="ECO:0000256" key="8">
    <source>
        <dbReference type="HAMAP-Rule" id="MF_00238"/>
    </source>
</evidence>
<organism evidence="10 11">
    <name type="scientific">Frondihabitans cladoniiphilus</name>
    <dbReference type="NCBI Taxonomy" id="715785"/>
    <lineage>
        <taxon>Bacteria</taxon>
        <taxon>Bacillati</taxon>
        <taxon>Actinomycetota</taxon>
        <taxon>Actinomycetes</taxon>
        <taxon>Micrococcales</taxon>
        <taxon>Microbacteriaceae</taxon>
        <taxon>Frondihabitans</taxon>
    </lineage>
</organism>
<protein>
    <recommendedName>
        <fullName evidence="8">Cytidylate kinase</fullName>
        <shortName evidence="8">CK</shortName>
        <ecNumber evidence="8">2.7.4.25</ecNumber>
    </recommendedName>
    <alternativeName>
        <fullName evidence="8">Cytidine monophosphate kinase</fullName>
        <shortName evidence="8">CMP kinase</shortName>
    </alternativeName>
</protein>
<dbReference type="EC" id="2.7.4.25" evidence="8"/>
<dbReference type="InterPro" id="IPR011994">
    <property type="entry name" value="Cytidylate_kinase_dom"/>
</dbReference>
<evidence type="ECO:0000256" key="1">
    <source>
        <dbReference type="ARBA" id="ARBA00009427"/>
    </source>
</evidence>
<name>A0ABP8WA53_9MICO</name>
<evidence type="ECO:0000256" key="5">
    <source>
        <dbReference type="ARBA" id="ARBA00022840"/>
    </source>
</evidence>
<keyword evidence="3 8" id="KW-0547">Nucleotide-binding</keyword>
<comment type="similarity">
    <text evidence="1 8">Belongs to the cytidylate kinase family. Type 1 subfamily.</text>
</comment>
<comment type="subcellular location">
    <subcellularLocation>
        <location evidence="8">Cytoplasm</location>
    </subcellularLocation>
</comment>
<dbReference type="InterPro" id="IPR003136">
    <property type="entry name" value="Cytidylate_kin"/>
</dbReference>
<dbReference type="Proteomes" id="UP001501295">
    <property type="component" value="Unassembled WGS sequence"/>
</dbReference>
<dbReference type="CDD" id="cd02020">
    <property type="entry name" value="CMPK"/>
    <property type="match status" value="1"/>
</dbReference>
<evidence type="ECO:0000256" key="3">
    <source>
        <dbReference type="ARBA" id="ARBA00022741"/>
    </source>
</evidence>
<comment type="catalytic activity">
    <reaction evidence="7 8">
        <text>CMP + ATP = CDP + ADP</text>
        <dbReference type="Rhea" id="RHEA:11600"/>
        <dbReference type="ChEBI" id="CHEBI:30616"/>
        <dbReference type="ChEBI" id="CHEBI:58069"/>
        <dbReference type="ChEBI" id="CHEBI:60377"/>
        <dbReference type="ChEBI" id="CHEBI:456216"/>
        <dbReference type="EC" id="2.7.4.25"/>
    </reaction>
</comment>
<keyword evidence="8" id="KW-0963">Cytoplasm</keyword>
<dbReference type="EMBL" id="BAABLM010000010">
    <property type="protein sequence ID" value="GAA4685187.1"/>
    <property type="molecule type" value="Genomic_DNA"/>
</dbReference>
<feature type="binding site" evidence="8">
    <location>
        <begin position="48"/>
        <end position="56"/>
    </location>
    <ligand>
        <name>ATP</name>
        <dbReference type="ChEBI" id="CHEBI:30616"/>
    </ligand>
</feature>
<feature type="domain" description="Cytidylate kinase" evidence="9">
    <location>
        <begin position="44"/>
        <end position="255"/>
    </location>
</feature>
<evidence type="ECO:0000259" key="9">
    <source>
        <dbReference type="Pfam" id="PF02224"/>
    </source>
</evidence>
<dbReference type="SUPFAM" id="SSF52540">
    <property type="entry name" value="P-loop containing nucleoside triphosphate hydrolases"/>
    <property type="match status" value="1"/>
</dbReference>